<sequence>FRFVDLPPELRTQIFPYLIPHNLFISWIEDHDTNSRRFWANGPAMLYGLNTYKFAIDGFAHQPISLRSPRIFGILGVGNRLHLLRNLRSIHIKIVFNHNQHWTVKRLRARLQYFVDTLKAHADDINKRSLLGDLNVEFNPGLHSNEQALEGNTQAGTGRSSPENGMFSLESLAALRGIKRVQIVGILDWYAKCLELCIKGKGGEVENMHWPEVKISHHKGMKRHHTKTTTRKWYHPTLNWKGFAEQNGIMVPDDIDNLWVTQ</sequence>
<organism evidence="1 2">
    <name type="scientific">Plenodomus tracheiphilus IPT5</name>
    <dbReference type="NCBI Taxonomy" id="1408161"/>
    <lineage>
        <taxon>Eukaryota</taxon>
        <taxon>Fungi</taxon>
        <taxon>Dikarya</taxon>
        <taxon>Ascomycota</taxon>
        <taxon>Pezizomycotina</taxon>
        <taxon>Dothideomycetes</taxon>
        <taxon>Pleosporomycetidae</taxon>
        <taxon>Pleosporales</taxon>
        <taxon>Pleosporineae</taxon>
        <taxon>Leptosphaeriaceae</taxon>
        <taxon>Plenodomus</taxon>
    </lineage>
</organism>
<evidence type="ECO:0000313" key="1">
    <source>
        <dbReference type="EMBL" id="KAF2844586.1"/>
    </source>
</evidence>
<keyword evidence="2" id="KW-1185">Reference proteome</keyword>
<reference evidence="1" key="1">
    <citation type="submission" date="2020-01" db="EMBL/GenBank/DDBJ databases">
        <authorList>
            <consortium name="DOE Joint Genome Institute"/>
            <person name="Haridas S."/>
            <person name="Albert R."/>
            <person name="Binder M."/>
            <person name="Bloem J."/>
            <person name="Labutti K."/>
            <person name="Salamov A."/>
            <person name="Andreopoulos B."/>
            <person name="Baker S.E."/>
            <person name="Barry K."/>
            <person name="Bills G."/>
            <person name="Bluhm B.H."/>
            <person name="Cannon C."/>
            <person name="Castanera R."/>
            <person name="Culley D.E."/>
            <person name="Daum C."/>
            <person name="Ezra D."/>
            <person name="Gonzalez J.B."/>
            <person name="Henrissat B."/>
            <person name="Kuo A."/>
            <person name="Liang C."/>
            <person name="Lipzen A."/>
            <person name="Lutzoni F."/>
            <person name="Magnuson J."/>
            <person name="Mondo S."/>
            <person name="Nolan M."/>
            <person name="Ohm R."/>
            <person name="Pangilinan J."/>
            <person name="Park H.-J."/>
            <person name="Ramirez L."/>
            <person name="Alfaro M."/>
            <person name="Sun H."/>
            <person name="Tritt A."/>
            <person name="Yoshinaga Y."/>
            <person name="Zwiers L.-H."/>
            <person name="Turgeon B.G."/>
            <person name="Goodwin S.B."/>
            <person name="Spatafora J.W."/>
            <person name="Crous P.W."/>
            <person name="Grigoriev I.V."/>
        </authorList>
    </citation>
    <scope>NUCLEOTIDE SEQUENCE</scope>
    <source>
        <strain evidence="1">IPT5</strain>
    </source>
</reference>
<feature type="non-terminal residue" evidence="1">
    <location>
        <position position="1"/>
    </location>
</feature>
<evidence type="ECO:0000313" key="2">
    <source>
        <dbReference type="Proteomes" id="UP000799423"/>
    </source>
</evidence>
<gene>
    <name evidence="1" type="ORF">T440DRAFT_372740</name>
</gene>
<feature type="non-terminal residue" evidence="1">
    <location>
        <position position="262"/>
    </location>
</feature>
<protein>
    <submittedName>
        <fullName evidence="1">Uncharacterized protein</fullName>
    </submittedName>
</protein>
<proteinExistence type="predicted"/>
<dbReference type="EMBL" id="MU006371">
    <property type="protein sequence ID" value="KAF2844586.1"/>
    <property type="molecule type" value="Genomic_DNA"/>
</dbReference>
<name>A0A6A7AMZ9_9PLEO</name>
<accession>A0A6A7AMZ9</accession>
<dbReference type="AlphaFoldDB" id="A0A6A7AMZ9"/>
<dbReference type="OrthoDB" id="5413827at2759"/>
<dbReference type="Proteomes" id="UP000799423">
    <property type="component" value="Unassembled WGS sequence"/>
</dbReference>